<dbReference type="Proteomes" id="UP000580250">
    <property type="component" value="Unassembled WGS sequence"/>
</dbReference>
<keyword evidence="1" id="KW-0812">Transmembrane</keyword>
<organism evidence="2 3">
    <name type="scientific">Meloidogyne enterolobii</name>
    <name type="common">Root-knot nematode worm</name>
    <name type="synonym">Meloidogyne mayaguensis</name>
    <dbReference type="NCBI Taxonomy" id="390850"/>
    <lineage>
        <taxon>Eukaryota</taxon>
        <taxon>Metazoa</taxon>
        <taxon>Ecdysozoa</taxon>
        <taxon>Nematoda</taxon>
        <taxon>Chromadorea</taxon>
        <taxon>Rhabditida</taxon>
        <taxon>Tylenchina</taxon>
        <taxon>Tylenchomorpha</taxon>
        <taxon>Tylenchoidea</taxon>
        <taxon>Meloidogynidae</taxon>
        <taxon>Meloidogyninae</taxon>
        <taxon>Meloidogyne</taxon>
    </lineage>
</organism>
<sequence>MSSNSRALRNSLNNLENAMEVRINDNNDMNGDCFCKQPLNSPYGFMECCYTFAHKKCLLDFVSYCERCPYMDCLQKAKKEDVKDFNPPEINLLPENNSTNNDFITARPSIGGGTTSSTYMKVDTCKESKLRWIIRSLDANKVPIVVLAVALVIVCCLFSKLSVWSAILVFIRQTFMTLKEKAPDLAIAVMAFIRTYFNKKKIEF</sequence>
<reference evidence="2 3" key="1">
    <citation type="submission" date="2020-08" db="EMBL/GenBank/DDBJ databases">
        <authorList>
            <person name="Koutsovoulos G."/>
            <person name="Danchin GJ E."/>
        </authorList>
    </citation>
    <scope>NUCLEOTIDE SEQUENCE [LARGE SCALE GENOMIC DNA]</scope>
</reference>
<name>A0A6V7U6Y0_MELEN</name>
<proteinExistence type="predicted"/>
<dbReference type="EMBL" id="CAJEWN010000037">
    <property type="protein sequence ID" value="CAD2146310.1"/>
    <property type="molecule type" value="Genomic_DNA"/>
</dbReference>
<keyword evidence="1" id="KW-0472">Membrane</keyword>
<keyword evidence="1" id="KW-1133">Transmembrane helix</keyword>
<evidence type="ECO:0000256" key="1">
    <source>
        <dbReference type="SAM" id="Phobius"/>
    </source>
</evidence>
<gene>
    <name evidence="2" type="ORF">MENT_LOCUS8566</name>
</gene>
<evidence type="ECO:0000313" key="3">
    <source>
        <dbReference type="Proteomes" id="UP000580250"/>
    </source>
</evidence>
<comment type="caution">
    <text evidence="2">The sequence shown here is derived from an EMBL/GenBank/DDBJ whole genome shotgun (WGS) entry which is preliminary data.</text>
</comment>
<protein>
    <submittedName>
        <fullName evidence="2">Uncharacterized protein</fullName>
    </submittedName>
</protein>
<feature type="transmembrane region" description="Helical" evidence="1">
    <location>
        <begin position="144"/>
        <end position="171"/>
    </location>
</feature>
<evidence type="ECO:0000313" key="2">
    <source>
        <dbReference type="EMBL" id="CAD2146310.1"/>
    </source>
</evidence>
<accession>A0A6V7U6Y0</accession>
<dbReference type="AlphaFoldDB" id="A0A6V7U6Y0"/>